<evidence type="ECO:0000313" key="3">
    <source>
        <dbReference type="EMBL" id="GAL77994.1"/>
    </source>
</evidence>
<reference evidence="3 4" key="1">
    <citation type="journal article" date="2014" name="Genome Announc.">
        <title>Draft Genome Sequences of Marine Flavobacterium Algibacter lectus Strains SS8 and NR4.</title>
        <authorList>
            <person name="Takatani N."/>
            <person name="Nakanishi M."/>
            <person name="Meirelles P."/>
            <person name="Mino S."/>
            <person name="Suda W."/>
            <person name="Oshima K."/>
            <person name="Hattori M."/>
            <person name="Ohkuma M."/>
            <person name="Hosokawa M."/>
            <person name="Miyashita K."/>
            <person name="Thompson F.L."/>
            <person name="Niwa A."/>
            <person name="Sawabe T."/>
            <person name="Sawabe T."/>
        </authorList>
    </citation>
    <scope>NUCLEOTIDE SEQUENCE [LARGE SCALE GENOMIC DNA]</scope>
    <source>
        <strain evidence="4">JCM19274</strain>
    </source>
</reference>
<dbReference type="Proteomes" id="UP000029643">
    <property type="component" value="Unassembled WGS sequence"/>
</dbReference>
<evidence type="ECO:0000259" key="2">
    <source>
        <dbReference type="Pfam" id="PF18962"/>
    </source>
</evidence>
<feature type="domain" description="Secretion system C-terminal sorting" evidence="2">
    <location>
        <begin position="85"/>
        <end position="147"/>
    </location>
</feature>
<dbReference type="STRING" id="221126.SAMN04489722_10536"/>
<comment type="caution">
    <text evidence="3">The sequence shown here is derived from an EMBL/GenBank/DDBJ whole genome shotgun (WGS) entry which is preliminary data.</text>
</comment>
<accession>A0A090WRM6</accession>
<dbReference type="AlphaFoldDB" id="A0A090WRM6"/>
<gene>
    <name evidence="3" type="ORF">JCM19274_4493</name>
</gene>
<name>A0A090WRM6_9FLAO</name>
<proteinExistence type="predicted"/>
<dbReference type="Pfam" id="PF18962">
    <property type="entry name" value="Por_Secre_tail"/>
    <property type="match status" value="1"/>
</dbReference>
<evidence type="ECO:0000256" key="1">
    <source>
        <dbReference type="ARBA" id="ARBA00022729"/>
    </source>
</evidence>
<keyword evidence="1" id="KW-0732">Signal</keyword>
<sequence length="151" mass="16992">MFILYYKTVSMGGKIYTITLILFFSFLNSNAQTKTVEQETEHATIALLKSKDVDKEDYTAAKPANLNEVALSTENNVTAKRDINISPNPSSHFIQISGLKNTEQYRIYNILGKQIAKGLVSNNATINIENLKKGLYLLKINNANSRKFLKE</sequence>
<organism evidence="3 4">
    <name type="scientific">Algibacter lectus</name>
    <dbReference type="NCBI Taxonomy" id="221126"/>
    <lineage>
        <taxon>Bacteria</taxon>
        <taxon>Pseudomonadati</taxon>
        <taxon>Bacteroidota</taxon>
        <taxon>Flavobacteriia</taxon>
        <taxon>Flavobacteriales</taxon>
        <taxon>Flavobacteriaceae</taxon>
        <taxon>Algibacter</taxon>
    </lineage>
</organism>
<evidence type="ECO:0000313" key="4">
    <source>
        <dbReference type="Proteomes" id="UP000029643"/>
    </source>
</evidence>
<dbReference type="NCBIfam" id="TIGR04183">
    <property type="entry name" value="Por_Secre_tail"/>
    <property type="match status" value="1"/>
</dbReference>
<protein>
    <submittedName>
        <fullName evidence="3">Surface antigen</fullName>
    </submittedName>
</protein>
<dbReference type="InterPro" id="IPR026444">
    <property type="entry name" value="Secre_tail"/>
</dbReference>
<dbReference type="EMBL" id="BBNU01000002">
    <property type="protein sequence ID" value="GAL77994.1"/>
    <property type="molecule type" value="Genomic_DNA"/>
</dbReference>